<proteinExistence type="predicted"/>
<dbReference type="InterPro" id="IPR029002">
    <property type="entry name" value="PLPC/GPLD1"/>
</dbReference>
<dbReference type="AlphaFoldDB" id="A0A644X7Z2"/>
<protein>
    <recommendedName>
        <fullName evidence="1">Phospholipase C/D domain-containing protein</fullName>
    </recommendedName>
</protein>
<organism evidence="2">
    <name type="scientific">bioreactor metagenome</name>
    <dbReference type="NCBI Taxonomy" id="1076179"/>
    <lineage>
        <taxon>unclassified sequences</taxon>
        <taxon>metagenomes</taxon>
        <taxon>ecological metagenomes</taxon>
    </lineage>
</organism>
<evidence type="ECO:0000259" key="1">
    <source>
        <dbReference type="Pfam" id="PF00882"/>
    </source>
</evidence>
<evidence type="ECO:0000313" key="2">
    <source>
        <dbReference type="EMBL" id="MPM11928.1"/>
    </source>
</evidence>
<comment type="caution">
    <text evidence="2">The sequence shown here is derived from an EMBL/GenBank/DDBJ whole genome shotgun (WGS) entry which is preliminary data.</text>
</comment>
<accession>A0A644X7Z2</accession>
<gene>
    <name evidence="2" type="ORF">SDC9_58279</name>
</gene>
<reference evidence="2" key="1">
    <citation type="submission" date="2019-08" db="EMBL/GenBank/DDBJ databases">
        <authorList>
            <person name="Kucharzyk K."/>
            <person name="Murdoch R.W."/>
            <person name="Higgins S."/>
            <person name="Loffler F."/>
        </authorList>
    </citation>
    <scope>NUCLEOTIDE SEQUENCE</scope>
</reference>
<sequence>MKKRSHILLGRYLNELQAFDKPRHEKAFLFGCVEPDYNYLTYLKGALTCGATRGHNYIKAQQNLRKTIVKLQKNRCLPMLKYYRLGKLMHYVADAFTSPHNDVFSAADHIDYEKRLHIQLIMDIADPFGIFQSRFGGSLIEYFTKKHQEYLDAWQSPHTDVQFILEATAVVFRQLMPKTAIAGEG</sequence>
<name>A0A644X7Z2_9ZZZZ</name>
<dbReference type="EMBL" id="VSSQ01001898">
    <property type="protein sequence ID" value="MPM11928.1"/>
    <property type="molecule type" value="Genomic_DNA"/>
</dbReference>
<feature type="domain" description="Phospholipase C/D" evidence="1">
    <location>
        <begin position="6"/>
        <end position="153"/>
    </location>
</feature>
<dbReference type="Pfam" id="PF00882">
    <property type="entry name" value="Zn_dep_PLPC"/>
    <property type="match status" value="1"/>
</dbReference>